<feature type="compositionally biased region" description="Low complexity" evidence="1">
    <location>
        <begin position="828"/>
        <end position="849"/>
    </location>
</feature>
<dbReference type="Gene3D" id="2.30.29.30">
    <property type="entry name" value="Pleckstrin-homology domain (PH domain)/Phosphotyrosine-binding domain (PTB)"/>
    <property type="match status" value="1"/>
</dbReference>
<keyword evidence="2" id="KW-0812">Transmembrane</keyword>
<feature type="compositionally biased region" description="Polar residues" evidence="1">
    <location>
        <begin position="571"/>
        <end position="584"/>
    </location>
</feature>
<dbReference type="SUPFAM" id="SSF50729">
    <property type="entry name" value="PH domain-like"/>
    <property type="match status" value="1"/>
</dbReference>
<dbReference type="EMBL" id="LZYO01000432">
    <property type="protein sequence ID" value="ODH13710.1"/>
    <property type="molecule type" value="Genomic_DNA"/>
</dbReference>
<feature type="region of interest" description="Disordered" evidence="1">
    <location>
        <begin position="566"/>
        <end position="591"/>
    </location>
</feature>
<feature type="compositionally biased region" description="Low complexity" evidence="1">
    <location>
        <begin position="27"/>
        <end position="42"/>
    </location>
</feature>
<proteinExistence type="predicted"/>
<keyword evidence="2" id="KW-1133">Transmembrane helix</keyword>
<name>A0A1D2J611_PARBR</name>
<sequence>MTQTPKTALKFSRYRSVRNAAEANVIQNAAAQSSPDPSSPTSLFGNAQSSPPSSVPKTRSESIKRSMSRYRHAKPGATKAANSVPPPPPFPAEVALPDGQHTQGDFVQDIHETRPNELTSKEDAGSTRHQHHPDTVRSSFASYPQGPVQPPSQSFKNDSWSARSMDSGVENANSSTEYLPQERNSSVSSMEDSRPRQLHTSIDVQRSKVLSATNKSHNTPTKPSRLRTVVEPRTQGDQDHVQRITSDELAANKRAAAKHHGPKPKQQSGKGKTGGFLSRMMFLDLTSHSKLNINSDNHNHNNNHRDKLKTLISSPRLIRPEEVKVTSGNDAPVSAVNAGERKVLVTCNDSSISLPVTPNTQIQDLLYSAANCLPENIEPQSCILLESFKQLGLERPLRKYEHARDVMNSWDTDSQNHLIVSRLPDRREREGLDVKSAPRKQPSESVFHFYHSQRPGKWYKRWVTLRADGQVVIAKKQGGESVNICHLSDFDIYSLSSRETAKRVKVPKKVCFAIKSQQKLSMFLATENFVHYFATDDEQAAIRWYQAVQQWRSWYLVNVMGEGDKKEKQALSPSTRSPQSGNIPNGSNDIGNSDSSIGTFQLLLGRHPPSCKYESSESDSVRKDSFAKAVSIAKRSSLRTRSRRPQLFSSFNKSTKESISESDAEPFTSTGLLGKSYSQRKKALEDREKEAPPLPFTGHGLLGTLAAEPPNSPTSSRRSSRDYAAQSLPTSPNGSISASFNRSKFIKQKPKPLVDLTPTYQEPVHHARKGRGVATDPGQPLVEAATSPELLPGAIVIPSATTWRKPTASLTSSLSQSHSTSPDIPHLSSFSRSGGVGVGARSSTARSTSVRYRQRATSVNNHDSPFPPVPLLSETSPTQPNSQGQEPLFSPTGLLARSISTSHGHTPEVGHGVATGDRNNFAKPMLDISQDSDHIHNSVKRCGNDTYCCNDGPKCSCDTNNNTQKILDFLPVFSELVGSPVSLNTAIGSTSLFTPFGATRPATTTTTTTITTSSSTSSTSPPAVVTGFPGAKTDPPVAETKYNKDIGIKVGLGVGIPLGIVAIVLASLLYHFLKKTSSGSRGSGTGPRVAPASGSSSGGFLSIFRWKKEDPTIRLPMLENSSPSEVPDNGPAHGNQPNSLLGFYKPSADGMHPRIIHEAP</sequence>
<dbReference type="SUPFAM" id="SSF54236">
    <property type="entry name" value="Ubiquitin-like"/>
    <property type="match status" value="1"/>
</dbReference>
<dbReference type="PROSITE" id="PS50003">
    <property type="entry name" value="PH_DOMAIN"/>
    <property type="match status" value="1"/>
</dbReference>
<dbReference type="InterPro" id="IPR001849">
    <property type="entry name" value="PH_domain"/>
</dbReference>
<evidence type="ECO:0000313" key="5">
    <source>
        <dbReference type="Proteomes" id="UP000242814"/>
    </source>
</evidence>
<feature type="domain" description="PH" evidence="3">
    <location>
        <begin position="440"/>
        <end position="553"/>
    </location>
</feature>
<feature type="compositionally biased region" description="Basic and acidic residues" evidence="1">
    <location>
        <begin position="228"/>
        <end position="246"/>
    </location>
</feature>
<keyword evidence="2" id="KW-0472">Membrane</keyword>
<comment type="caution">
    <text evidence="4">The sequence shown here is derived from an EMBL/GenBank/DDBJ whole genome shotgun (WGS) entry which is preliminary data.</text>
</comment>
<dbReference type="AlphaFoldDB" id="A0A1D2J611"/>
<feature type="region of interest" description="Disordered" evidence="1">
    <location>
        <begin position="811"/>
        <end position="890"/>
    </location>
</feature>
<dbReference type="Gene3D" id="3.10.20.90">
    <property type="entry name" value="Phosphatidylinositol 3-kinase Catalytic Subunit, Chain A, domain 1"/>
    <property type="match status" value="1"/>
</dbReference>
<feature type="compositionally biased region" description="Polar residues" evidence="1">
    <location>
        <begin position="873"/>
        <end position="885"/>
    </location>
</feature>
<feature type="compositionally biased region" description="Polar residues" evidence="1">
    <location>
        <begin position="151"/>
        <end position="190"/>
    </location>
</feature>
<dbReference type="InterPro" id="IPR011993">
    <property type="entry name" value="PH-like_dom_sf"/>
</dbReference>
<reference evidence="4 5" key="1">
    <citation type="submission" date="2016-06" db="EMBL/GenBank/DDBJ databases">
        <authorList>
            <person name="Kjaerup R.B."/>
            <person name="Dalgaard T.S."/>
            <person name="Juul-Madsen H.R."/>
        </authorList>
    </citation>
    <scope>NUCLEOTIDE SEQUENCE [LARGE SCALE GENOMIC DNA]</scope>
    <source>
        <strain evidence="4 5">Pb300</strain>
    </source>
</reference>
<feature type="region of interest" description="Disordered" evidence="1">
    <location>
        <begin position="635"/>
        <end position="742"/>
    </location>
</feature>
<protein>
    <recommendedName>
        <fullName evidence="3">PH domain-containing protein</fullName>
    </recommendedName>
</protein>
<feature type="compositionally biased region" description="Low complexity" evidence="1">
    <location>
        <begin position="811"/>
        <end position="821"/>
    </location>
</feature>
<feature type="compositionally biased region" description="Basic and acidic residues" evidence="1">
    <location>
        <begin position="108"/>
        <end position="126"/>
    </location>
</feature>
<feature type="region of interest" description="Disordered" evidence="1">
    <location>
        <begin position="1005"/>
        <end position="1032"/>
    </location>
</feature>
<feature type="transmembrane region" description="Helical" evidence="2">
    <location>
        <begin position="1050"/>
        <end position="1073"/>
    </location>
</feature>
<feature type="region of interest" description="Disordered" evidence="1">
    <location>
        <begin position="27"/>
        <end position="275"/>
    </location>
</feature>
<feature type="region of interest" description="Disordered" evidence="1">
    <location>
        <begin position="1116"/>
        <end position="1143"/>
    </location>
</feature>
<evidence type="ECO:0000313" key="4">
    <source>
        <dbReference type="EMBL" id="ODH13710.1"/>
    </source>
</evidence>
<dbReference type="PANTHER" id="PTHR38700:SF1">
    <property type="entry name" value="PH DOMAIN-CONTAINING PROTEIN"/>
    <property type="match status" value="1"/>
</dbReference>
<dbReference type="VEuPathDB" id="FungiDB:PADG_02720"/>
<dbReference type="PANTHER" id="PTHR38700">
    <property type="entry name" value="YALI0E22418P"/>
    <property type="match status" value="1"/>
</dbReference>
<evidence type="ECO:0000256" key="1">
    <source>
        <dbReference type="SAM" id="MobiDB-lite"/>
    </source>
</evidence>
<feature type="compositionally biased region" description="Polar residues" evidence="1">
    <location>
        <begin position="43"/>
        <end position="57"/>
    </location>
</feature>
<evidence type="ECO:0000259" key="3">
    <source>
        <dbReference type="PROSITE" id="PS50003"/>
    </source>
</evidence>
<accession>A0A1D2J611</accession>
<feature type="compositionally biased region" description="Polar residues" evidence="1">
    <location>
        <begin position="727"/>
        <end position="742"/>
    </location>
</feature>
<evidence type="ECO:0000256" key="2">
    <source>
        <dbReference type="SAM" id="Phobius"/>
    </source>
</evidence>
<dbReference type="InterPro" id="IPR029071">
    <property type="entry name" value="Ubiquitin-like_domsf"/>
</dbReference>
<feature type="compositionally biased region" description="Polar residues" evidence="1">
    <location>
        <begin position="198"/>
        <end position="222"/>
    </location>
</feature>
<dbReference type="SMART" id="SM00233">
    <property type="entry name" value="PH"/>
    <property type="match status" value="1"/>
</dbReference>
<organism evidence="4 5">
    <name type="scientific">Paracoccidioides brasiliensis</name>
    <dbReference type="NCBI Taxonomy" id="121759"/>
    <lineage>
        <taxon>Eukaryota</taxon>
        <taxon>Fungi</taxon>
        <taxon>Dikarya</taxon>
        <taxon>Ascomycota</taxon>
        <taxon>Pezizomycotina</taxon>
        <taxon>Eurotiomycetes</taxon>
        <taxon>Eurotiomycetidae</taxon>
        <taxon>Onygenales</taxon>
        <taxon>Ajellomycetaceae</taxon>
        <taxon>Paracoccidioides</taxon>
    </lineage>
</organism>
<feature type="compositionally biased region" description="Basic and acidic residues" evidence="1">
    <location>
        <begin position="682"/>
        <end position="691"/>
    </location>
</feature>
<dbReference type="Proteomes" id="UP000242814">
    <property type="component" value="Unassembled WGS sequence"/>
</dbReference>
<gene>
    <name evidence="4" type="ORF">ACO22_06985</name>
</gene>
<dbReference type="VEuPathDB" id="FungiDB:PABG_00310"/>
<feature type="compositionally biased region" description="Low complexity" evidence="1">
    <location>
        <begin position="1005"/>
        <end position="1020"/>
    </location>
</feature>
<feature type="region of interest" description="Disordered" evidence="1">
    <location>
        <begin position="1078"/>
        <end position="1097"/>
    </location>
</feature>